<dbReference type="InterPro" id="IPR000182">
    <property type="entry name" value="GNAT_dom"/>
</dbReference>
<accession>A0A1W1VE67</accession>
<name>A0A1W1VE67_9DEIO</name>
<dbReference type="Proteomes" id="UP000192582">
    <property type="component" value="Unassembled WGS sequence"/>
</dbReference>
<protein>
    <submittedName>
        <fullName evidence="5">Acetyltransferases</fullName>
    </submittedName>
</protein>
<dbReference type="PANTHER" id="PTHR43877">
    <property type="entry name" value="AMINOALKYLPHOSPHONATE N-ACETYLTRANSFERASE-RELATED-RELATED"/>
    <property type="match status" value="1"/>
</dbReference>
<sequence length="229" mass="23922">MRRASLWDPFNAEEGQKGRAPPPAPGPGDQAQVCGGGQQRYPLSMPPLLRPATPTDAAFAAPLIQATAGQIGYALTGEGDGGDAARVIAAFFRQPDNRLSFGHTLILEEGGSPVGLAVAYPGNEARRLDEPFRARLRALGLPDRIDPEASPGELYLDTLAVVPSARDRGLGGLLLGACLAHAAALGLPRLGLLTVPGGAAERLYRRHGFASGGVRQVAGEDYVHLVRPV</sequence>
<evidence type="ECO:0000256" key="2">
    <source>
        <dbReference type="ARBA" id="ARBA00023315"/>
    </source>
</evidence>
<dbReference type="InterPro" id="IPR016181">
    <property type="entry name" value="Acyl_CoA_acyltransferase"/>
</dbReference>
<proteinExistence type="predicted"/>
<dbReference type="PROSITE" id="PS51186">
    <property type="entry name" value="GNAT"/>
    <property type="match status" value="1"/>
</dbReference>
<evidence type="ECO:0000313" key="6">
    <source>
        <dbReference type="Proteomes" id="UP000192582"/>
    </source>
</evidence>
<keyword evidence="2" id="KW-0012">Acyltransferase</keyword>
<dbReference type="STRING" id="695939.SAMN00790413_01234"/>
<feature type="domain" description="N-acetyltransferase" evidence="4">
    <location>
        <begin position="47"/>
        <end position="229"/>
    </location>
</feature>
<dbReference type="EMBL" id="FWWU01000009">
    <property type="protein sequence ID" value="SMB91662.1"/>
    <property type="molecule type" value="Genomic_DNA"/>
</dbReference>
<gene>
    <name evidence="5" type="ORF">SAMN00790413_01234</name>
</gene>
<dbReference type="GO" id="GO:0016747">
    <property type="term" value="F:acyltransferase activity, transferring groups other than amino-acyl groups"/>
    <property type="evidence" value="ECO:0007669"/>
    <property type="project" value="InterPro"/>
</dbReference>
<reference evidence="5 6" key="1">
    <citation type="submission" date="2017-04" db="EMBL/GenBank/DDBJ databases">
        <authorList>
            <person name="Afonso C.L."/>
            <person name="Miller P.J."/>
            <person name="Scott M.A."/>
            <person name="Spackman E."/>
            <person name="Goraichik I."/>
            <person name="Dimitrov K.M."/>
            <person name="Suarez D.L."/>
            <person name="Swayne D.E."/>
        </authorList>
    </citation>
    <scope>NUCLEOTIDE SEQUENCE [LARGE SCALE GENOMIC DNA]</scope>
    <source>
        <strain evidence="5 6">KR-140</strain>
    </source>
</reference>
<organism evidence="5 6">
    <name type="scientific">Deinococcus hopiensis KR-140</name>
    <dbReference type="NCBI Taxonomy" id="695939"/>
    <lineage>
        <taxon>Bacteria</taxon>
        <taxon>Thermotogati</taxon>
        <taxon>Deinococcota</taxon>
        <taxon>Deinococci</taxon>
        <taxon>Deinococcales</taxon>
        <taxon>Deinococcaceae</taxon>
        <taxon>Deinococcus</taxon>
    </lineage>
</organism>
<dbReference type="InterPro" id="IPR050832">
    <property type="entry name" value="Bact_Acetyltransf"/>
</dbReference>
<keyword evidence="1 5" id="KW-0808">Transferase</keyword>
<dbReference type="AlphaFoldDB" id="A0A1W1VE67"/>
<evidence type="ECO:0000256" key="3">
    <source>
        <dbReference type="SAM" id="MobiDB-lite"/>
    </source>
</evidence>
<evidence type="ECO:0000256" key="1">
    <source>
        <dbReference type="ARBA" id="ARBA00022679"/>
    </source>
</evidence>
<dbReference type="Gene3D" id="3.40.630.30">
    <property type="match status" value="1"/>
</dbReference>
<feature type="region of interest" description="Disordered" evidence="3">
    <location>
        <begin position="1"/>
        <end position="39"/>
    </location>
</feature>
<evidence type="ECO:0000313" key="5">
    <source>
        <dbReference type="EMBL" id="SMB91662.1"/>
    </source>
</evidence>
<evidence type="ECO:0000259" key="4">
    <source>
        <dbReference type="PROSITE" id="PS51186"/>
    </source>
</evidence>
<dbReference type="SUPFAM" id="SSF55729">
    <property type="entry name" value="Acyl-CoA N-acyltransferases (Nat)"/>
    <property type="match status" value="1"/>
</dbReference>
<dbReference type="Pfam" id="PF00583">
    <property type="entry name" value="Acetyltransf_1"/>
    <property type="match status" value="1"/>
</dbReference>
<keyword evidence="6" id="KW-1185">Reference proteome</keyword>